<keyword evidence="1" id="KW-1133">Transmembrane helix</keyword>
<protein>
    <submittedName>
        <fullName evidence="2">Uncharacterized protein</fullName>
    </submittedName>
</protein>
<dbReference type="Proteomes" id="UP000324497">
    <property type="component" value="Chromosome"/>
</dbReference>
<dbReference type="EMBL" id="CP018180">
    <property type="protein sequence ID" value="AUJ32186.1"/>
    <property type="molecule type" value="Genomic_DNA"/>
</dbReference>
<evidence type="ECO:0000256" key="1">
    <source>
        <dbReference type="SAM" id="Phobius"/>
    </source>
</evidence>
<evidence type="ECO:0000313" key="3">
    <source>
        <dbReference type="Proteomes" id="UP000324497"/>
    </source>
</evidence>
<dbReference type="AlphaFoldDB" id="A0A3Q8CC05"/>
<organism evidence="2 3">
    <name type="scientific">Liquorilactobacillus nagelii</name>
    <dbReference type="NCBI Taxonomy" id="82688"/>
    <lineage>
        <taxon>Bacteria</taxon>
        <taxon>Bacillati</taxon>
        <taxon>Bacillota</taxon>
        <taxon>Bacilli</taxon>
        <taxon>Lactobacillales</taxon>
        <taxon>Lactobacillaceae</taxon>
        <taxon>Liquorilactobacillus</taxon>
    </lineage>
</organism>
<feature type="transmembrane region" description="Helical" evidence="1">
    <location>
        <begin position="38"/>
        <end position="55"/>
    </location>
</feature>
<reference evidence="2 3" key="1">
    <citation type="submission" date="2016-11" db="EMBL/GenBank/DDBJ databases">
        <title>Interaction between Lactobacillus species and yeast in water kefir.</title>
        <authorList>
            <person name="Behr J."/>
            <person name="Xu D."/>
            <person name="Vogel R.F."/>
        </authorList>
    </citation>
    <scope>NUCLEOTIDE SEQUENCE [LARGE SCALE GENOMIC DNA]</scope>
    <source>
        <strain evidence="2 3">TMW 1.1827</strain>
    </source>
</reference>
<evidence type="ECO:0000313" key="2">
    <source>
        <dbReference type="EMBL" id="AUJ32186.1"/>
    </source>
</evidence>
<gene>
    <name evidence="2" type="ORF">BSQ50_06230</name>
</gene>
<dbReference type="GeneID" id="78521460"/>
<accession>A0A3Q8CC05</accession>
<dbReference type="RefSeq" id="WP_057885979.1">
    <property type="nucleotide sequence ID" value="NZ_CP018180.1"/>
</dbReference>
<proteinExistence type="predicted"/>
<keyword evidence="1" id="KW-0472">Membrane</keyword>
<feature type="transmembrane region" description="Helical" evidence="1">
    <location>
        <begin position="61"/>
        <end position="81"/>
    </location>
</feature>
<dbReference type="KEGG" id="lng:BSQ50_06230"/>
<keyword evidence="1" id="KW-0812">Transmembrane</keyword>
<sequence>MKLTDEKKSNQVEIRYLSELYRQLTQQQKVAKKYAAKFWFLFLIAAILIIYYPFINKFRDLLNLLTFLAFGATFAIAFYQLKLTNDLKLRLIAIDAKYFALTGQHLISNP</sequence>
<name>A0A3Q8CC05_9LACO</name>
<keyword evidence="3" id="KW-1185">Reference proteome</keyword>